<dbReference type="InterPro" id="IPR017871">
    <property type="entry name" value="ABC_transporter-like_CS"/>
</dbReference>
<dbReference type="GO" id="GO:0005524">
    <property type="term" value="F:ATP binding"/>
    <property type="evidence" value="ECO:0007669"/>
    <property type="project" value="UniProtKB-KW"/>
</dbReference>
<dbReference type="SUPFAM" id="SSF52540">
    <property type="entry name" value="P-loop containing nucleoside triphosphate hydrolases"/>
    <property type="match status" value="2"/>
</dbReference>
<organism evidence="6 7">
    <name type="scientific">Intrasporangium chromatireducens Q5-1</name>
    <dbReference type="NCBI Taxonomy" id="584657"/>
    <lineage>
        <taxon>Bacteria</taxon>
        <taxon>Bacillati</taxon>
        <taxon>Actinomycetota</taxon>
        <taxon>Actinomycetes</taxon>
        <taxon>Micrococcales</taxon>
        <taxon>Intrasporangiaceae</taxon>
        <taxon>Intrasporangium</taxon>
    </lineage>
</organism>
<accession>W9GK87</accession>
<sequence>MMHAANSVAIVDRPAATPAVALKHISKTFGTNAALTDVTVDLRPGEVHALVGENGAGKSTLMKILAGYLPADTGELEVDGRAAPADRVLSGPRVGVGFVEQEGGLIRELTGAENLILAEGTGFLADRAAAGARIRELGNRFGGAVDPHVPVELLAVGQRQRLEILIMLARGADVLILDEPTAALGIEDAAILTEIIERFTADGGGVFYISHKLHEVMSIADRITVLRGGRVVGGHAADQVEVAQLAADMVGQRVAGDENRNGNGSDSAELIEVALGEERARTTASASHEVVGTLTGVCAPAPYVGESALHELDLVVRAGEVVGVAGVVGSGQSTLARVLAGLLRPSTGTAQLPDRVAYVPEHRHDDAVALELSVRDNVVLHSHRRREFCRGPWFRRDRMDQHVEEVLRRSHVRGATLTMPISGLSGGNQQKLVLGRELDECPTLVVAHNPFRGLDVRAIQEVRQAVLGACDQGAGVVMISPDLDELLQLAHRIVVLFAGRILGEVDVADGDLDQLGRLMGGVA</sequence>
<comment type="caution">
    <text evidence="6">The sequence shown here is derived from an EMBL/GenBank/DDBJ whole genome shotgun (WGS) entry which is preliminary data.</text>
</comment>
<dbReference type="SMART" id="SM00382">
    <property type="entry name" value="AAA"/>
    <property type="match status" value="2"/>
</dbReference>
<dbReference type="CDD" id="cd03216">
    <property type="entry name" value="ABC_Carb_Monos_I"/>
    <property type="match status" value="1"/>
</dbReference>
<dbReference type="Proteomes" id="UP000019494">
    <property type="component" value="Unassembled WGS sequence"/>
</dbReference>
<dbReference type="InterPro" id="IPR027417">
    <property type="entry name" value="P-loop_NTPase"/>
</dbReference>
<dbReference type="PANTHER" id="PTHR43790:SF9">
    <property type="entry name" value="GALACTOFURANOSE TRANSPORTER ATP-BINDING PROTEIN YTFR"/>
    <property type="match status" value="1"/>
</dbReference>
<dbReference type="InterPro" id="IPR003593">
    <property type="entry name" value="AAA+_ATPase"/>
</dbReference>
<keyword evidence="2" id="KW-0677">Repeat</keyword>
<feature type="domain" description="ABC transporter" evidence="5">
    <location>
        <begin position="291"/>
        <end position="523"/>
    </location>
</feature>
<gene>
    <name evidence="6" type="ORF">N864_19075</name>
</gene>
<dbReference type="Gene3D" id="3.40.50.300">
    <property type="entry name" value="P-loop containing nucleotide triphosphate hydrolases"/>
    <property type="match status" value="2"/>
</dbReference>
<proteinExistence type="predicted"/>
<dbReference type="Pfam" id="PF00005">
    <property type="entry name" value="ABC_tran"/>
    <property type="match status" value="2"/>
</dbReference>
<dbReference type="PROSITE" id="PS50893">
    <property type="entry name" value="ABC_TRANSPORTER_2"/>
    <property type="match status" value="2"/>
</dbReference>
<evidence type="ECO:0000313" key="7">
    <source>
        <dbReference type="Proteomes" id="UP000019494"/>
    </source>
</evidence>
<reference evidence="7" key="1">
    <citation type="submission" date="2013-08" db="EMBL/GenBank/DDBJ databases">
        <title>Intrasporangium oryzae NRRL B-24470.</title>
        <authorList>
            <person name="Liu H."/>
            <person name="Wang G."/>
        </authorList>
    </citation>
    <scope>NUCLEOTIDE SEQUENCE [LARGE SCALE GENOMIC DNA]</scope>
    <source>
        <strain evidence="7">Q5-1</strain>
    </source>
</reference>
<evidence type="ECO:0000256" key="3">
    <source>
        <dbReference type="ARBA" id="ARBA00022741"/>
    </source>
</evidence>
<dbReference type="InterPro" id="IPR050107">
    <property type="entry name" value="ABC_carbohydrate_import_ATPase"/>
</dbReference>
<keyword evidence="1" id="KW-0813">Transport</keyword>
<protein>
    <submittedName>
        <fullName evidence="6">Heme ABC transporter ATP-binding protein</fullName>
    </submittedName>
</protein>
<keyword evidence="4 6" id="KW-0067">ATP-binding</keyword>
<dbReference type="AlphaFoldDB" id="W9GK87"/>
<evidence type="ECO:0000256" key="4">
    <source>
        <dbReference type="ARBA" id="ARBA00022840"/>
    </source>
</evidence>
<dbReference type="PANTHER" id="PTHR43790">
    <property type="entry name" value="CARBOHYDRATE TRANSPORT ATP-BINDING PROTEIN MG119-RELATED"/>
    <property type="match status" value="1"/>
</dbReference>
<dbReference type="InterPro" id="IPR003439">
    <property type="entry name" value="ABC_transporter-like_ATP-bd"/>
</dbReference>
<dbReference type="PROSITE" id="PS00211">
    <property type="entry name" value="ABC_TRANSPORTER_1"/>
    <property type="match status" value="2"/>
</dbReference>
<evidence type="ECO:0000256" key="2">
    <source>
        <dbReference type="ARBA" id="ARBA00022737"/>
    </source>
</evidence>
<feature type="domain" description="ABC transporter" evidence="5">
    <location>
        <begin position="20"/>
        <end position="253"/>
    </location>
</feature>
<dbReference type="GO" id="GO:0016887">
    <property type="term" value="F:ATP hydrolysis activity"/>
    <property type="evidence" value="ECO:0007669"/>
    <property type="project" value="InterPro"/>
</dbReference>
<evidence type="ECO:0000256" key="1">
    <source>
        <dbReference type="ARBA" id="ARBA00022448"/>
    </source>
</evidence>
<dbReference type="EMBL" id="AWQS01000037">
    <property type="protein sequence ID" value="EWT06671.1"/>
    <property type="molecule type" value="Genomic_DNA"/>
</dbReference>
<keyword evidence="3" id="KW-0547">Nucleotide-binding</keyword>
<dbReference type="OrthoDB" id="39350at2"/>
<evidence type="ECO:0000259" key="5">
    <source>
        <dbReference type="PROSITE" id="PS50893"/>
    </source>
</evidence>
<evidence type="ECO:0000313" key="6">
    <source>
        <dbReference type="EMBL" id="EWT06671.1"/>
    </source>
</evidence>
<keyword evidence="7" id="KW-1185">Reference proteome</keyword>
<name>W9GK87_9MICO</name>